<gene>
    <name evidence="3" type="ORF">BBK36DRAFT_1092310</name>
</gene>
<dbReference type="OrthoDB" id="5125733at2759"/>
<protein>
    <submittedName>
        <fullName evidence="3">HET-domain-containing protein</fullName>
    </submittedName>
</protein>
<feature type="non-terminal residue" evidence="3">
    <location>
        <position position="357"/>
    </location>
</feature>
<proteinExistence type="predicted"/>
<accession>A0A2T4AZZ0</accession>
<dbReference type="RefSeq" id="XP_024745950.1">
    <property type="nucleotide sequence ID" value="XM_024889038.1"/>
</dbReference>
<sequence>ECQQLQRSSMSSTSQATTSMGPRRLLHLSGSTDAPQVRLEHNSGRGPLLEYAALSYCWGGDQAVKLKDELVDSWTTKGIAYEHFPKTIQDAIWMTLALGLEYLWVDALCIIQDSDRDKAEQISRMAEIYEQAYVTISAARATAAPEGFLHSRYMAGEQGFRMPFTCADGQMSAVVLWQGREPDAWEPIDTRSWCLQESILSPRVLEFGTHNVRLRCARSRADEAQLRCDGWVGRSKTFAQLSMTQPLVSSIDWASLAEPYRFAEAWRMLVSHYTRRGLGWYQDKLLAISAIARKMSRMADSSSNNNNKKKRYIAGLWAEHLGEMLLWHPNYGPDAKERRHATYVAPSWSWGACSGEI</sequence>
<feature type="non-terminal residue" evidence="3">
    <location>
        <position position="1"/>
    </location>
</feature>
<name>A0A2T4AZZ0_9HYPO</name>
<dbReference type="GeneID" id="36597157"/>
<reference evidence="4" key="1">
    <citation type="submission" date="2016-07" db="EMBL/GenBank/DDBJ databases">
        <title>Multiple horizontal gene transfer events from other fungi enriched the ability of initially mycotrophic Trichoderma (Ascomycota) to feed on dead plant biomass.</title>
        <authorList>
            <consortium name="DOE Joint Genome Institute"/>
            <person name="Atanasova L."/>
            <person name="Chenthamara K."/>
            <person name="Zhang J."/>
            <person name="Grujic M."/>
            <person name="Henrissat B."/>
            <person name="Kuo A."/>
            <person name="Aerts A."/>
            <person name="Salamov A."/>
            <person name="Lipzen A."/>
            <person name="Labutti K."/>
            <person name="Barry K."/>
            <person name="Miao Y."/>
            <person name="Rahimi M.J."/>
            <person name="Shen Q."/>
            <person name="Grigoriev I.V."/>
            <person name="Kubicek C.P."/>
            <person name="Druzhinina I.S."/>
        </authorList>
    </citation>
    <scope>NUCLEOTIDE SEQUENCE [LARGE SCALE GENOMIC DNA]</scope>
    <source>
        <strain evidence="4">TUCIM 6016</strain>
    </source>
</reference>
<evidence type="ECO:0000313" key="4">
    <source>
        <dbReference type="Proteomes" id="UP000241546"/>
    </source>
</evidence>
<evidence type="ECO:0000259" key="2">
    <source>
        <dbReference type="Pfam" id="PF06985"/>
    </source>
</evidence>
<dbReference type="AlphaFoldDB" id="A0A2T4AZZ0"/>
<evidence type="ECO:0000313" key="3">
    <source>
        <dbReference type="EMBL" id="PTB62630.1"/>
    </source>
</evidence>
<dbReference type="Proteomes" id="UP000241546">
    <property type="component" value="Unassembled WGS sequence"/>
</dbReference>
<dbReference type="Pfam" id="PF06985">
    <property type="entry name" value="HET"/>
    <property type="match status" value="1"/>
</dbReference>
<feature type="compositionally biased region" description="Low complexity" evidence="1">
    <location>
        <begin position="1"/>
        <end position="19"/>
    </location>
</feature>
<feature type="domain" description="Heterokaryon incompatibility" evidence="2">
    <location>
        <begin position="51"/>
        <end position="197"/>
    </location>
</feature>
<keyword evidence="4" id="KW-1185">Reference proteome</keyword>
<dbReference type="EMBL" id="KZ680222">
    <property type="protein sequence ID" value="PTB62630.1"/>
    <property type="molecule type" value="Genomic_DNA"/>
</dbReference>
<dbReference type="PANTHER" id="PTHR33112">
    <property type="entry name" value="DOMAIN PROTEIN, PUTATIVE-RELATED"/>
    <property type="match status" value="1"/>
</dbReference>
<feature type="region of interest" description="Disordered" evidence="1">
    <location>
        <begin position="1"/>
        <end position="22"/>
    </location>
</feature>
<dbReference type="PANTHER" id="PTHR33112:SF16">
    <property type="entry name" value="HETEROKARYON INCOMPATIBILITY DOMAIN-CONTAINING PROTEIN"/>
    <property type="match status" value="1"/>
</dbReference>
<organism evidence="3 4">
    <name type="scientific">Trichoderma citrinoviride</name>
    <dbReference type="NCBI Taxonomy" id="58853"/>
    <lineage>
        <taxon>Eukaryota</taxon>
        <taxon>Fungi</taxon>
        <taxon>Dikarya</taxon>
        <taxon>Ascomycota</taxon>
        <taxon>Pezizomycotina</taxon>
        <taxon>Sordariomycetes</taxon>
        <taxon>Hypocreomycetidae</taxon>
        <taxon>Hypocreales</taxon>
        <taxon>Hypocreaceae</taxon>
        <taxon>Trichoderma</taxon>
    </lineage>
</organism>
<evidence type="ECO:0000256" key="1">
    <source>
        <dbReference type="SAM" id="MobiDB-lite"/>
    </source>
</evidence>
<dbReference type="InterPro" id="IPR010730">
    <property type="entry name" value="HET"/>
</dbReference>